<comment type="caution">
    <text evidence="2">The sequence shown here is derived from an EMBL/GenBank/DDBJ whole genome shotgun (WGS) entry which is preliminary data.</text>
</comment>
<protein>
    <submittedName>
        <fullName evidence="2">Uncharacterized protein</fullName>
    </submittedName>
</protein>
<feature type="compositionally biased region" description="Pro residues" evidence="1">
    <location>
        <begin position="116"/>
        <end position="127"/>
    </location>
</feature>
<accession>A0A8S0VSN9</accession>
<gene>
    <name evidence="2" type="ORF">AAE3_LOCUS264</name>
</gene>
<feature type="compositionally biased region" description="Low complexity" evidence="1">
    <location>
        <begin position="128"/>
        <end position="140"/>
    </location>
</feature>
<evidence type="ECO:0000313" key="2">
    <source>
        <dbReference type="EMBL" id="CAA7257457.1"/>
    </source>
</evidence>
<dbReference type="Proteomes" id="UP000467700">
    <property type="component" value="Unassembled WGS sequence"/>
</dbReference>
<evidence type="ECO:0000313" key="3">
    <source>
        <dbReference type="Proteomes" id="UP000467700"/>
    </source>
</evidence>
<dbReference type="AlphaFoldDB" id="A0A8S0VSN9"/>
<name>A0A8S0VSN9_CYCAE</name>
<keyword evidence="3" id="KW-1185">Reference proteome</keyword>
<feature type="region of interest" description="Disordered" evidence="1">
    <location>
        <begin position="115"/>
        <end position="151"/>
    </location>
</feature>
<organism evidence="2 3">
    <name type="scientific">Cyclocybe aegerita</name>
    <name type="common">Black poplar mushroom</name>
    <name type="synonym">Agrocybe aegerita</name>
    <dbReference type="NCBI Taxonomy" id="1973307"/>
    <lineage>
        <taxon>Eukaryota</taxon>
        <taxon>Fungi</taxon>
        <taxon>Dikarya</taxon>
        <taxon>Basidiomycota</taxon>
        <taxon>Agaricomycotina</taxon>
        <taxon>Agaricomycetes</taxon>
        <taxon>Agaricomycetidae</taxon>
        <taxon>Agaricales</taxon>
        <taxon>Agaricineae</taxon>
        <taxon>Bolbitiaceae</taxon>
        <taxon>Cyclocybe</taxon>
    </lineage>
</organism>
<dbReference type="EMBL" id="CACVBS010000001">
    <property type="protein sequence ID" value="CAA7257457.1"/>
    <property type="molecule type" value="Genomic_DNA"/>
</dbReference>
<proteinExistence type="predicted"/>
<reference evidence="2 3" key="1">
    <citation type="submission" date="2020-01" db="EMBL/GenBank/DDBJ databases">
        <authorList>
            <person name="Gupta K D."/>
        </authorList>
    </citation>
    <scope>NUCLEOTIDE SEQUENCE [LARGE SCALE GENOMIC DNA]</scope>
</reference>
<evidence type="ECO:0000256" key="1">
    <source>
        <dbReference type="SAM" id="MobiDB-lite"/>
    </source>
</evidence>
<sequence>MTKAPGVVIRRFRVAVLTHPFSFILLLSHLANVLSPSPMPPRPRSPTCARPHPSELLSPWLPHLVFPALVLPPSLPVPSIPSSLIPIPLLPAPVLPAPSLLSSCILRPSSHACLPPSLPHPPGPEPQLPTATTTTTAPSSNRPRQPSGLNININTTTNFRIRRRAFGARTDGGRACAAGFTADYPQSTGEARKYPTWSLGLRSVRMVLM</sequence>